<evidence type="ECO:0000259" key="9">
    <source>
        <dbReference type="PROSITE" id="PS50217"/>
    </source>
</evidence>
<evidence type="ECO:0000256" key="5">
    <source>
        <dbReference type="ARBA" id="ARBA00023163"/>
    </source>
</evidence>
<keyword evidence="7" id="KW-0175">Coiled coil</keyword>
<comment type="caution">
    <text evidence="10">The sequence shown here is derived from an EMBL/GenBank/DDBJ whole genome shotgun (WGS) entry which is preliminary data.</text>
</comment>
<dbReference type="Proteomes" id="UP000663828">
    <property type="component" value="Unassembled WGS sequence"/>
</dbReference>
<keyword evidence="5" id="KW-0804">Transcription</keyword>
<proteinExistence type="inferred from homology"/>
<feature type="region of interest" description="Disordered" evidence="8">
    <location>
        <begin position="38"/>
        <end position="68"/>
    </location>
</feature>
<dbReference type="Gene3D" id="1.20.5.170">
    <property type="match status" value="1"/>
</dbReference>
<reference evidence="10" key="1">
    <citation type="submission" date="2021-02" db="EMBL/GenBank/DDBJ databases">
        <authorList>
            <person name="Nowell W R."/>
        </authorList>
    </citation>
    <scope>NUCLEOTIDE SEQUENCE</scope>
</reference>
<feature type="domain" description="BZIP" evidence="9">
    <location>
        <begin position="394"/>
        <end position="457"/>
    </location>
</feature>
<feature type="compositionally biased region" description="Polar residues" evidence="8">
    <location>
        <begin position="251"/>
        <end position="275"/>
    </location>
</feature>
<feature type="region of interest" description="Disordered" evidence="8">
    <location>
        <begin position="152"/>
        <end position="275"/>
    </location>
</feature>
<keyword evidence="6" id="KW-0539">Nucleus</keyword>
<dbReference type="Pfam" id="PF00170">
    <property type="entry name" value="bZIP_1"/>
    <property type="match status" value="1"/>
</dbReference>
<accession>A0A814L9W6</accession>
<organism evidence="10 13">
    <name type="scientific">Adineta ricciae</name>
    <name type="common">Rotifer</name>
    <dbReference type="NCBI Taxonomy" id="249248"/>
    <lineage>
        <taxon>Eukaryota</taxon>
        <taxon>Metazoa</taxon>
        <taxon>Spiralia</taxon>
        <taxon>Gnathifera</taxon>
        <taxon>Rotifera</taxon>
        <taxon>Eurotatoria</taxon>
        <taxon>Bdelloidea</taxon>
        <taxon>Adinetida</taxon>
        <taxon>Adinetidae</taxon>
        <taxon>Adineta</taxon>
    </lineage>
</organism>
<dbReference type="SUPFAM" id="SSF57959">
    <property type="entry name" value="Leucine zipper domain"/>
    <property type="match status" value="1"/>
</dbReference>
<evidence type="ECO:0000313" key="12">
    <source>
        <dbReference type="Proteomes" id="UP000663828"/>
    </source>
</evidence>
<dbReference type="EMBL" id="CAJNOJ010000082">
    <property type="protein sequence ID" value="CAF1062937.1"/>
    <property type="molecule type" value="Genomic_DNA"/>
</dbReference>
<dbReference type="PANTHER" id="PTHR13044:SF14">
    <property type="entry name" value="CRYPTOCEPHAL, ISOFORM A"/>
    <property type="match status" value="1"/>
</dbReference>
<evidence type="ECO:0000256" key="3">
    <source>
        <dbReference type="ARBA" id="ARBA00023015"/>
    </source>
</evidence>
<evidence type="ECO:0000256" key="6">
    <source>
        <dbReference type="ARBA" id="ARBA00023242"/>
    </source>
</evidence>
<dbReference type="GO" id="GO:0005634">
    <property type="term" value="C:nucleus"/>
    <property type="evidence" value="ECO:0007669"/>
    <property type="project" value="UniProtKB-SubCell"/>
</dbReference>
<dbReference type="InterPro" id="IPR004827">
    <property type="entry name" value="bZIP"/>
</dbReference>
<dbReference type="PROSITE" id="PS00036">
    <property type="entry name" value="BZIP_BASIC"/>
    <property type="match status" value="1"/>
</dbReference>
<evidence type="ECO:0000256" key="7">
    <source>
        <dbReference type="SAM" id="Coils"/>
    </source>
</evidence>
<keyword evidence="4" id="KW-0238">DNA-binding</keyword>
<dbReference type="GO" id="GO:0000977">
    <property type="term" value="F:RNA polymerase II transcription regulatory region sequence-specific DNA binding"/>
    <property type="evidence" value="ECO:0007669"/>
    <property type="project" value="TreeGrafter"/>
</dbReference>
<evidence type="ECO:0000313" key="13">
    <source>
        <dbReference type="Proteomes" id="UP000663852"/>
    </source>
</evidence>
<evidence type="ECO:0000256" key="8">
    <source>
        <dbReference type="SAM" id="MobiDB-lite"/>
    </source>
</evidence>
<feature type="region of interest" description="Disordered" evidence="8">
    <location>
        <begin position="365"/>
        <end position="410"/>
    </location>
</feature>
<evidence type="ECO:0000256" key="4">
    <source>
        <dbReference type="ARBA" id="ARBA00023125"/>
    </source>
</evidence>
<dbReference type="PROSITE" id="PS50217">
    <property type="entry name" value="BZIP"/>
    <property type="match status" value="1"/>
</dbReference>
<feature type="compositionally biased region" description="Low complexity" evidence="8">
    <location>
        <begin position="202"/>
        <end position="223"/>
    </location>
</feature>
<evidence type="ECO:0000313" key="10">
    <source>
        <dbReference type="EMBL" id="CAF1062937.1"/>
    </source>
</evidence>
<comment type="subcellular location">
    <subcellularLocation>
        <location evidence="1">Nucleus</location>
    </subcellularLocation>
</comment>
<protein>
    <recommendedName>
        <fullName evidence="9">BZIP domain-containing protein</fullName>
    </recommendedName>
</protein>
<evidence type="ECO:0000256" key="1">
    <source>
        <dbReference type="ARBA" id="ARBA00004123"/>
    </source>
</evidence>
<gene>
    <name evidence="10" type="ORF">EDS130_LOCUS18016</name>
    <name evidence="11" type="ORF">XAT740_LOCUS47801</name>
</gene>
<feature type="coiled-coil region" evidence="7">
    <location>
        <begin position="412"/>
        <end position="453"/>
    </location>
</feature>
<dbReference type="AlphaFoldDB" id="A0A814L9W6"/>
<dbReference type="Proteomes" id="UP000663852">
    <property type="component" value="Unassembled WGS sequence"/>
</dbReference>
<keyword evidence="3" id="KW-0805">Transcription regulation</keyword>
<sequence>MQADEAEFEGVSNTLDTPSIMTPNIVLPLQTYKPSFLSMDSTPTADNNNTNHKPSNLSSMDTKTNGEMPLTSADVKVSRIEDELKQSLSEPRKPTPSPFQKMSSTPVFNLDKPVPVIVTDDGIAVEVPSTADVVKELEALTNVNPLTLQEKSLTNESTEREASTMNGDNIRYDSPPTTNMGNIVSPKKKFLIRSQSHTEPTSSIQNNNNINSQSQKSDNSISNTQNGFDDENSMDDSMNNTFARIPDLHTGTHSSDTHVNNNHQFKSTIDNSNDPNIQLRLDQNSLSHSLNKQQTIIMNSINQNKRPYPQANLGTGNPAMTKTGTIIIPQSSLNEVSSSDLSTNVKRQRTVPIPMNATSMSFRSPFLSSSTSGNASHAIPSTTNNSNTNVGTEDQRKKQIRDSNREAARRCRERRRQYIEQLEGNLEQYKLQIKQLSDKLARVERENTQLRAILSETKILHPSSHLAISDSHVEYTNVIAANSIDHISDSNHHAESGVIQRNYINRNNL</sequence>
<feature type="compositionally biased region" description="Basic and acidic residues" evidence="8">
    <location>
        <begin position="393"/>
        <end position="410"/>
    </location>
</feature>
<dbReference type="PANTHER" id="PTHR13044">
    <property type="entry name" value="ACTIVATING TRANSCRIPTION FACTOR ATF 4/5"/>
    <property type="match status" value="1"/>
</dbReference>
<feature type="compositionally biased region" description="Polar residues" evidence="8">
    <location>
        <begin position="38"/>
        <end position="65"/>
    </location>
</feature>
<evidence type="ECO:0000313" key="11">
    <source>
        <dbReference type="EMBL" id="CAF1601795.1"/>
    </source>
</evidence>
<comment type="similarity">
    <text evidence="2">Belongs to the bZIP family.</text>
</comment>
<dbReference type="InterPro" id="IPR046347">
    <property type="entry name" value="bZIP_sf"/>
</dbReference>
<dbReference type="SMART" id="SM00338">
    <property type="entry name" value="BRLZ"/>
    <property type="match status" value="1"/>
</dbReference>
<keyword evidence="12" id="KW-1185">Reference proteome</keyword>
<dbReference type="EMBL" id="CAJNOR010006710">
    <property type="protein sequence ID" value="CAF1601795.1"/>
    <property type="molecule type" value="Genomic_DNA"/>
</dbReference>
<dbReference type="GO" id="GO:0001228">
    <property type="term" value="F:DNA-binding transcription activator activity, RNA polymerase II-specific"/>
    <property type="evidence" value="ECO:0007669"/>
    <property type="project" value="TreeGrafter"/>
</dbReference>
<evidence type="ECO:0000256" key="2">
    <source>
        <dbReference type="ARBA" id="ARBA00007163"/>
    </source>
</evidence>
<feature type="region of interest" description="Disordered" evidence="8">
    <location>
        <begin position="86"/>
        <end position="106"/>
    </location>
</feature>
<name>A0A814L9W6_ADIRI</name>